<protein>
    <submittedName>
        <fullName evidence="5">Glycerate kinase</fullName>
    </submittedName>
</protein>
<dbReference type="RefSeq" id="WP_065855966.1">
    <property type="nucleotide sequence ID" value="NZ_LYPC01000027.1"/>
</dbReference>
<evidence type="ECO:0000256" key="4">
    <source>
        <dbReference type="PIRNR" id="PIRNR006078"/>
    </source>
</evidence>
<sequence>MRFVVAPDSFKGSLSAAKAGEVMTRAILLEMPDASVKVVPMADGGEGTVETLVSACNGKFVPLEVTGPLGELTETYYGLIDSESDGKSKAIIEAANIFGLTMVPMEHRNPLHTTTIGMGQVIRHVLDQGIRSLVIGLGGSSTNDGGLGMLAALGVQFKDQQGQLLPGFGRDLEQVAFADFSGLDTRLTECEIIVASDVINPLCGINGATYVYGPQKGATSEMVVALDEAMSRYAEVVETVLVNEFRHSPGAGAAGGLGFALLAIGAQIVPGAQLVGEMTKLKDHIRATDWVLTGEGKSDNQTLFGKLPYCVAQWAKEADKKVLLISGSIGEAHEELYDMFTACFSIIQGPSTLELCIAEAEQNLFDCTRNIIRMLNAMHTLKSSEEVSR</sequence>
<dbReference type="STRING" id="512399.A8709_29765"/>
<evidence type="ECO:0000256" key="1">
    <source>
        <dbReference type="ARBA" id="ARBA00006284"/>
    </source>
</evidence>
<dbReference type="OrthoDB" id="9774290at2"/>
<dbReference type="PIRSF" id="PIRSF006078">
    <property type="entry name" value="GlxK"/>
    <property type="match status" value="1"/>
</dbReference>
<evidence type="ECO:0000313" key="5">
    <source>
        <dbReference type="EMBL" id="OCT12043.1"/>
    </source>
</evidence>
<dbReference type="EMBL" id="LYPC01000027">
    <property type="protein sequence ID" value="OCT12043.1"/>
    <property type="molecule type" value="Genomic_DNA"/>
</dbReference>
<dbReference type="InterPro" id="IPR004381">
    <property type="entry name" value="Glycerate_kinase"/>
</dbReference>
<dbReference type="PANTHER" id="PTHR21599:SF0">
    <property type="entry name" value="GLYCERATE KINASE"/>
    <property type="match status" value="1"/>
</dbReference>
<dbReference type="GO" id="GO:0031388">
    <property type="term" value="P:organic acid phosphorylation"/>
    <property type="evidence" value="ECO:0007669"/>
    <property type="project" value="UniProtKB-UniRule"/>
</dbReference>
<keyword evidence="3 4" id="KW-0418">Kinase</keyword>
<dbReference type="InterPro" id="IPR018193">
    <property type="entry name" value="Glyc_kinase_flavodox-like_fold"/>
</dbReference>
<dbReference type="NCBIfam" id="TIGR00045">
    <property type="entry name" value="glycerate kinase"/>
    <property type="match status" value="1"/>
</dbReference>
<gene>
    <name evidence="5" type="ORF">A8709_29765</name>
</gene>
<dbReference type="Proteomes" id="UP000093309">
    <property type="component" value="Unassembled WGS sequence"/>
</dbReference>
<dbReference type="Gene3D" id="3.40.50.10350">
    <property type="entry name" value="Glycerate kinase, domain 1"/>
    <property type="match status" value="1"/>
</dbReference>
<keyword evidence="2 4" id="KW-0808">Transferase</keyword>
<dbReference type="Gene3D" id="3.90.1510.10">
    <property type="entry name" value="Glycerate kinase, domain 2"/>
    <property type="match status" value="1"/>
</dbReference>
<reference evidence="6" key="1">
    <citation type="submission" date="2016-05" db="EMBL/GenBank/DDBJ databases">
        <title>Paenibacillus oryzae. sp. nov., isolated from the rice root.</title>
        <authorList>
            <person name="Zhang J."/>
            <person name="Zhang X."/>
        </authorList>
    </citation>
    <scope>NUCLEOTIDE SEQUENCE [LARGE SCALE GENOMIC DNA]</scope>
    <source>
        <strain evidence="6">KCTC13222</strain>
    </source>
</reference>
<evidence type="ECO:0000256" key="3">
    <source>
        <dbReference type="ARBA" id="ARBA00022777"/>
    </source>
</evidence>
<dbReference type="SUPFAM" id="SSF110738">
    <property type="entry name" value="Glycerate kinase I"/>
    <property type="match status" value="1"/>
</dbReference>
<name>A0A1C0ZVA6_9BACL</name>
<accession>A0A1C0ZVA6</accession>
<evidence type="ECO:0000313" key="6">
    <source>
        <dbReference type="Proteomes" id="UP000093309"/>
    </source>
</evidence>
<dbReference type="InterPro" id="IPR036129">
    <property type="entry name" value="Glycerate_kinase_sf"/>
</dbReference>
<proteinExistence type="inferred from homology"/>
<dbReference type="Pfam" id="PF02595">
    <property type="entry name" value="Gly_kinase"/>
    <property type="match status" value="1"/>
</dbReference>
<comment type="caution">
    <text evidence="5">The sequence shown here is derived from an EMBL/GenBank/DDBJ whole genome shotgun (WGS) entry which is preliminary data.</text>
</comment>
<comment type="similarity">
    <text evidence="1 4">Belongs to the glycerate kinase type-1 family.</text>
</comment>
<organism evidence="5 6">
    <name type="scientific">Paenibacillus pectinilyticus</name>
    <dbReference type="NCBI Taxonomy" id="512399"/>
    <lineage>
        <taxon>Bacteria</taxon>
        <taxon>Bacillati</taxon>
        <taxon>Bacillota</taxon>
        <taxon>Bacilli</taxon>
        <taxon>Bacillales</taxon>
        <taxon>Paenibacillaceae</taxon>
        <taxon>Paenibacillus</taxon>
    </lineage>
</organism>
<dbReference type="PANTHER" id="PTHR21599">
    <property type="entry name" value="GLYCERATE KINASE"/>
    <property type="match status" value="1"/>
</dbReference>
<keyword evidence="6" id="KW-1185">Reference proteome</keyword>
<dbReference type="GO" id="GO:0008887">
    <property type="term" value="F:glycerate kinase activity"/>
    <property type="evidence" value="ECO:0007669"/>
    <property type="project" value="UniProtKB-UniRule"/>
</dbReference>
<evidence type="ECO:0000256" key="2">
    <source>
        <dbReference type="ARBA" id="ARBA00022679"/>
    </source>
</evidence>
<dbReference type="InterPro" id="IPR018197">
    <property type="entry name" value="Glycerate_kinase_RE-like"/>
</dbReference>
<dbReference type="AlphaFoldDB" id="A0A1C0ZVA6"/>